<name>A0A3B1D2N2_9ZZZZ</name>
<accession>A0A3B1D2N2</accession>
<dbReference type="InterPro" id="IPR010177">
    <property type="entry name" value="Paired_CXXCH_1"/>
</dbReference>
<dbReference type="Pfam" id="PF09699">
    <property type="entry name" value="Paired_CXXCH_1"/>
    <property type="match status" value="1"/>
</dbReference>
<sequence length="360" mass="37862">MKKTLMTMLLVFLSAIFIYSYADAKVSGVCSSCHTMHNSQDGAPMTYDHSTTPNGKLLRGSCVGCHAQNTSSNIVNSIPQVYHSASTDLAGGNFSYVVNNGDSYGHNVEGIVTSADATLGDTPPGYNSAYDPSSIGFDTASRLVCAGSNGCHGNRDSSDEWTAVSGGHHGDDSILKYGAGFTLTGQGASVATSYRFLYKIKGAEDSDWQNTVTATDHNEYLAETYATRGTTDAWANMKGTISELCSECHSTFHIGGTSGIGSASPWLRHPTDVVIPASGEFASVSTTYSDETPVGRPAASLADGLTAAIGTVTAGTDRVICLSCHRPHGSPYPDSLRFSYQTSLSSGTGCLRCHTQKDAY</sequence>
<feature type="domain" description="Doubled CXXCH motif" evidence="1">
    <location>
        <begin position="321"/>
        <end position="358"/>
    </location>
</feature>
<protein>
    <submittedName>
        <fullName evidence="2">Cytochrome c family protein</fullName>
    </submittedName>
</protein>
<dbReference type="InterPro" id="IPR036280">
    <property type="entry name" value="Multihaem_cyt_sf"/>
</dbReference>
<gene>
    <name evidence="2" type="ORF">MNBD_NITROSPIRAE03-1463</name>
</gene>
<dbReference type="AlphaFoldDB" id="A0A3B1D2N2"/>
<evidence type="ECO:0000259" key="1">
    <source>
        <dbReference type="Pfam" id="PF09699"/>
    </source>
</evidence>
<proteinExistence type="predicted"/>
<dbReference type="SUPFAM" id="SSF48695">
    <property type="entry name" value="Multiheme cytochromes"/>
    <property type="match status" value="1"/>
</dbReference>
<evidence type="ECO:0000313" key="2">
    <source>
        <dbReference type="EMBL" id="VAX30268.1"/>
    </source>
</evidence>
<reference evidence="2" key="1">
    <citation type="submission" date="2018-06" db="EMBL/GenBank/DDBJ databases">
        <authorList>
            <person name="Zhirakovskaya E."/>
        </authorList>
    </citation>
    <scope>NUCLEOTIDE SEQUENCE</scope>
</reference>
<organism evidence="2">
    <name type="scientific">hydrothermal vent metagenome</name>
    <dbReference type="NCBI Taxonomy" id="652676"/>
    <lineage>
        <taxon>unclassified sequences</taxon>
        <taxon>metagenomes</taxon>
        <taxon>ecological metagenomes</taxon>
    </lineage>
</organism>
<dbReference type="EMBL" id="UOGI01000071">
    <property type="protein sequence ID" value="VAX30268.1"/>
    <property type="molecule type" value="Genomic_DNA"/>
</dbReference>